<evidence type="ECO:0000256" key="3">
    <source>
        <dbReference type="ARBA" id="ARBA00008146"/>
    </source>
</evidence>
<keyword evidence="6 9" id="KW-0508">mRNA splicing</keyword>
<evidence type="ECO:0000256" key="5">
    <source>
        <dbReference type="ARBA" id="ARBA00022664"/>
    </source>
</evidence>
<protein>
    <recommendedName>
        <fullName evidence="9">Small nuclear ribonucleoprotein Sm D3</fullName>
        <shortName evidence="9">Sm-D3</shortName>
    </recommendedName>
    <alternativeName>
        <fullName evidence="9">snRNP core protein D3</fullName>
    </alternativeName>
</protein>
<gene>
    <name evidence="11" type="ORF">UTRI_02699_B</name>
</gene>
<comment type="subcellular location">
    <subcellularLocation>
        <location evidence="2">Cytoplasm</location>
        <location evidence="2">Cytosol</location>
    </subcellularLocation>
    <subcellularLocation>
        <location evidence="1 9">Nucleus</location>
    </subcellularLocation>
</comment>
<evidence type="ECO:0000256" key="2">
    <source>
        <dbReference type="ARBA" id="ARBA00004514"/>
    </source>
</evidence>
<evidence type="ECO:0000256" key="9">
    <source>
        <dbReference type="RuleBase" id="RU365050"/>
    </source>
</evidence>
<evidence type="ECO:0000256" key="6">
    <source>
        <dbReference type="ARBA" id="ARBA00023187"/>
    </source>
</evidence>
<keyword evidence="5 9" id="KW-0507">mRNA processing</keyword>
<feature type="domain" description="Sm" evidence="10">
    <location>
        <begin position="6"/>
        <end position="78"/>
    </location>
</feature>
<dbReference type="Proteomes" id="UP000324022">
    <property type="component" value="Unassembled WGS sequence"/>
</dbReference>
<evidence type="ECO:0000256" key="1">
    <source>
        <dbReference type="ARBA" id="ARBA00004123"/>
    </source>
</evidence>
<dbReference type="InterPro" id="IPR027141">
    <property type="entry name" value="LSm4/Sm_D1/D3"/>
</dbReference>
<proteinExistence type="inferred from homology"/>
<dbReference type="InterPro" id="IPR034099">
    <property type="entry name" value="SmD3"/>
</dbReference>
<evidence type="ECO:0000259" key="10">
    <source>
        <dbReference type="PROSITE" id="PS52002"/>
    </source>
</evidence>
<keyword evidence="7 9" id="KW-0539">Nucleus</keyword>
<dbReference type="GO" id="GO:0005681">
    <property type="term" value="C:spliceosomal complex"/>
    <property type="evidence" value="ECO:0007669"/>
    <property type="project" value="InterPro"/>
</dbReference>
<dbReference type="InterPro" id="IPR001163">
    <property type="entry name" value="Sm_dom_euk/arc"/>
</dbReference>
<evidence type="ECO:0000256" key="4">
    <source>
        <dbReference type="ARBA" id="ARBA00022490"/>
    </source>
</evidence>
<dbReference type="FunFam" id="2.30.30.100:FF:000002">
    <property type="entry name" value="Small nuclear ribonucleoprotein Sm D3"/>
    <property type="match status" value="1"/>
</dbReference>
<dbReference type="SMART" id="SM00651">
    <property type="entry name" value="Sm"/>
    <property type="match status" value="1"/>
</dbReference>
<dbReference type="EMBL" id="OOIN01000010">
    <property type="protein sequence ID" value="SPO25192.1"/>
    <property type="molecule type" value="Genomic_DNA"/>
</dbReference>
<dbReference type="AlphaFoldDB" id="A0A5C3E3S2"/>
<dbReference type="PROSITE" id="PS52002">
    <property type="entry name" value="SM"/>
    <property type="match status" value="1"/>
</dbReference>
<keyword evidence="12" id="KW-1185">Reference proteome</keyword>
<evidence type="ECO:0000256" key="7">
    <source>
        <dbReference type="ARBA" id="ARBA00023242"/>
    </source>
</evidence>
<organism evidence="11 12">
    <name type="scientific">Ustilago trichophora</name>
    <dbReference type="NCBI Taxonomy" id="86804"/>
    <lineage>
        <taxon>Eukaryota</taxon>
        <taxon>Fungi</taxon>
        <taxon>Dikarya</taxon>
        <taxon>Basidiomycota</taxon>
        <taxon>Ustilaginomycotina</taxon>
        <taxon>Ustilaginomycetes</taxon>
        <taxon>Ustilaginales</taxon>
        <taxon>Ustilaginaceae</taxon>
        <taxon>Ustilago</taxon>
    </lineage>
</organism>
<name>A0A5C3E3S2_9BASI</name>
<accession>A0A5C3E3S2</accession>
<dbReference type="CDD" id="cd01721">
    <property type="entry name" value="Sm_D3"/>
    <property type="match status" value="1"/>
</dbReference>
<dbReference type="GO" id="GO:0005685">
    <property type="term" value="C:U1 snRNP"/>
    <property type="evidence" value="ECO:0007669"/>
    <property type="project" value="UniProtKB-ARBA"/>
</dbReference>
<dbReference type="PANTHER" id="PTHR23338">
    <property type="entry name" value="SMALL NUCLEAR RIBONUCLEOPROTEIN SM"/>
    <property type="match status" value="1"/>
</dbReference>
<evidence type="ECO:0000313" key="11">
    <source>
        <dbReference type="EMBL" id="SPO25192.1"/>
    </source>
</evidence>
<dbReference type="InterPro" id="IPR047575">
    <property type="entry name" value="Sm"/>
</dbReference>
<keyword evidence="4" id="KW-0963">Cytoplasm</keyword>
<dbReference type="GO" id="GO:0005829">
    <property type="term" value="C:cytosol"/>
    <property type="evidence" value="ECO:0007669"/>
    <property type="project" value="UniProtKB-SubCell"/>
</dbReference>
<dbReference type="Pfam" id="PF01423">
    <property type="entry name" value="LSM"/>
    <property type="match status" value="1"/>
</dbReference>
<dbReference type="SUPFAM" id="SSF50182">
    <property type="entry name" value="Sm-like ribonucleoproteins"/>
    <property type="match status" value="1"/>
</dbReference>
<comment type="similarity">
    <text evidence="3 9">Belongs to the snRNP core protein family.</text>
</comment>
<evidence type="ECO:0000313" key="12">
    <source>
        <dbReference type="Proteomes" id="UP000324022"/>
    </source>
</evidence>
<dbReference type="GO" id="GO:0003723">
    <property type="term" value="F:RNA binding"/>
    <property type="evidence" value="ECO:0007669"/>
    <property type="project" value="InterPro"/>
</dbReference>
<keyword evidence="8 9" id="KW-0687">Ribonucleoprotein</keyword>
<dbReference type="GO" id="GO:0000387">
    <property type="term" value="P:spliceosomal snRNP assembly"/>
    <property type="evidence" value="ECO:0007669"/>
    <property type="project" value="UniProtKB-UniRule"/>
</dbReference>
<dbReference type="Gene3D" id="2.30.30.100">
    <property type="match status" value="1"/>
</dbReference>
<reference evidence="11 12" key="1">
    <citation type="submission" date="2018-03" db="EMBL/GenBank/DDBJ databases">
        <authorList>
            <person name="Guldener U."/>
        </authorList>
    </citation>
    <scope>NUCLEOTIDE SEQUENCE [LARGE SCALE GENOMIC DNA]</scope>
    <source>
        <strain evidence="11 12">NBRC100155</strain>
    </source>
</reference>
<evidence type="ECO:0000256" key="8">
    <source>
        <dbReference type="ARBA" id="ARBA00023274"/>
    </source>
</evidence>
<dbReference type="InterPro" id="IPR010920">
    <property type="entry name" value="LSM_dom_sf"/>
</dbReference>
<dbReference type="OrthoDB" id="6425924at2759"/>
<sequence>MGTIGIPVKLIHEAVGHVITVELKGGASYRGTLYDAEDNFNIAMKDITVTAPDGKQSHLENVYIRGNMLRFIIVPDMLQQAPMFKRIGPNAMKGRGIGSARGRATILRAQARRGRGGSSSSSGAAVSAPNNRAFLTCQRRIE</sequence>